<keyword evidence="5" id="KW-1185">Reference proteome</keyword>
<feature type="domain" description="B box-type" evidence="3">
    <location>
        <begin position="151"/>
        <end position="191"/>
    </location>
</feature>
<dbReference type="PROSITE" id="PS50119">
    <property type="entry name" value="ZF_BBOX"/>
    <property type="match status" value="1"/>
</dbReference>
<dbReference type="InterPro" id="IPR000315">
    <property type="entry name" value="Znf_B-box"/>
</dbReference>
<dbReference type="EMBL" id="JAODUP010000680">
    <property type="protein sequence ID" value="KAK2145458.1"/>
    <property type="molecule type" value="Genomic_DNA"/>
</dbReference>
<dbReference type="PANTHER" id="PTHR25462:SF296">
    <property type="entry name" value="MEIOTIC P26, ISOFORM F"/>
    <property type="match status" value="1"/>
</dbReference>
<name>A0AAD9J352_9ANNE</name>
<gene>
    <name evidence="4" type="ORF">LSH36_680g00009</name>
</gene>
<keyword evidence="1" id="KW-0479">Metal-binding</keyword>
<comment type="caution">
    <text evidence="4">The sequence shown here is derived from an EMBL/GenBank/DDBJ whole genome shotgun (WGS) entry which is preliminary data.</text>
</comment>
<sequence length="355" mass="40037">MATGHETKNPPDVNSSGTHLKNTDRLDLTKLSSLHVFCKQCFPHLLTDRVASNLHLPQQVICPVCKMKTAIPSSCSVNLPLYFHSWKGEDTTTKPLEGGFAICKCCQSDTQKVCISSYCVTCPSGLCDDCCKKHDKCHKNHTRIAASPSKMKCMMCQDHNSHFDHLCFKCDQVICAQCYIGVHSEHNVHALIYDNKQVGDDLTHVLQHQLESADEDLIRLDNLQKEIKADIKKIRSEINERYKALSKQLKDQYQSSCLVLDDTQEALINEINQSKQRQEDGKISIKRFLEENAVWLTPLKGVPEAHVADVKEMVSEVKHKMPNIDASFVRVPKLKFAPGNENIDFGKVIKDGNVH</sequence>
<evidence type="ECO:0000256" key="1">
    <source>
        <dbReference type="PROSITE-ProRule" id="PRU00024"/>
    </source>
</evidence>
<organism evidence="4 5">
    <name type="scientific">Paralvinella palmiformis</name>
    <dbReference type="NCBI Taxonomy" id="53620"/>
    <lineage>
        <taxon>Eukaryota</taxon>
        <taxon>Metazoa</taxon>
        <taxon>Spiralia</taxon>
        <taxon>Lophotrochozoa</taxon>
        <taxon>Annelida</taxon>
        <taxon>Polychaeta</taxon>
        <taxon>Sedentaria</taxon>
        <taxon>Canalipalpata</taxon>
        <taxon>Terebellida</taxon>
        <taxon>Terebelliformia</taxon>
        <taxon>Alvinellidae</taxon>
        <taxon>Paralvinella</taxon>
    </lineage>
</organism>
<accession>A0AAD9J352</accession>
<dbReference type="AlphaFoldDB" id="A0AAD9J352"/>
<dbReference type="InterPro" id="IPR047153">
    <property type="entry name" value="TRIM45/56/19-like"/>
</dbReference>
<keyword evidence="1" id="KW-0863">Zinc-finger</keyword>
<dbReference type="GO" id="GO:0008270">
    <property type="term" value="F:zinc ion binding"/>
    <property type="evidence" value="ECO:0007669"/>
    <property type="project" value="UniProtKB-KW"/>
</dbReference>
<evidence type="ECO:0000256" key="2">
    <source>
        <dbReference type="SAM" id="MobiDB-lite"/>
    </source>
</evidence>
<evidence type="ECO:0000313" key="4">
    <source>
        <dbReference type="EMBL" id="KAK2145458.1"/>
    </source>
</evidence>
<proteinExistence type="predicted"/>
<evidence type="ECO:0000313" key="5">
    <source>
        <dbReference type="Proteomes" id="UP001208570"/>
    </source>
</evidence>
<dbReference type="PANTHER" id="PTHR25462">
    <property type="entry name" value="BONUS, ISOFORM C-RELATED"/>
    <property type="match status" value="1"/>
</dbReference>
<reference evidence="4" key="1">
    <citation type="journal article" date="2023" name="Mol. Biol. Evol.">
        <title>Third-Generation Sequencing Reveals the Adaptive Role of the Epigenome in Three Deep-Sea Polychaetes.</title>
        <authorList>
            <person name="Perez M."/>
            <person name="Aroh O."/>
            <person name="Sun Y."/>
            <person name="Lan Y."/>
            <person name="Juniper S.K."/>
            <person name="Young C.R."/>
            <person name="Angers B."/>
            <person name="Qian P.Y."/>
        </authorList>
    </citation>
    <scope>NUCLEOTIDE SEQUENCE</scope>
    <source>
        <strain evidence="4">P08H-3</strain>
    </source>
</reference>
<protein>
    <recommendedName>
        <fullName evidence="3">B box-type domain-containing protein</fullName>
    </recommendedName>
</protein>
<feature type="region of interest" description="Disordered" evidence="2">
    <location>
        <begin position="1"/>
        <end position="20"/>
    </location>
</feature>
<evidence type="ECO:0000259" key="3">
    <source>
        <dbReference type="PROSITE" id="PS50119"/>
    </source>
</evidence>
<keyword evidence="1" id="KW-0862">Zinc</keyword>
<dbReference type="SUPFAM" id="SSF57845">
    <property type="entry name" value="B-box zinc-binding domain"/>
    <property type="match status" value="1"/>
</dbReference>
<dbReference type="Proteomes" id="UP001208570">
    <property type="component" value="Unassembled WGS sequence"/>
</dbReference>